<dbReference type="Proteomes" id="UP001241377">
    <property type="component" value="Unassembled WGS sequence"/>
</dbReference>
<reference evidence="1" key="1">
    <citation type="submission" date="2023-04" db="EMBL/GenBank/DDBJ databases">
        <title>Draft Genome sequencing of Naganishia species isolated from polar environments using Oxford Nanopore Technology.</title>
        <authorList>
            <person name="Leo P."/>
            <person name="Venkateswaran K."/>
        </authorList>
    </citation>
    <scope>NUCLEOTIDE SEQUENCE</scope>
    <source>
        <strain evidence="1">MNA-CCFEE 5261</strain>
    </source>
</reference>
<evidence type="ECO:0000313" key="2">
    <source>
        <dbReference type="Proteomes" id="UP001241377"/>
    </source>
</evidence>
<comment type="caution">
    <text evidence="1">The sequence shown here is derived from an EMBL/GenBank/DDBJ whole genome shotgun (WGS) entry which is preliminary data.</text>
</comment>
<name>A0ACC2VJ22_9TREE</name>
<evidence type="ECO:0000313" key="1">
    <source>
        <dbReference type="EMBL" id="KAJ9099080.1"/>
    </source>
</evidence>
<accession>A0ACC2VJ22</accession>
<gene>
    <name evidence="1" type="ORF">QFC19_006130</name>
</gene>
<sequence>MPAQWENVEEFLAHCCEHNEIDLDYVRSDNFYNMLRQCDWLKEPLYEALYYSRTPSLEIKLNRSLAKTWVMDERLFIAHKATNTWRTRKFPIDLGRGHAKFQDNHLKEMLLEEDAQRGTKYTALANSERNGVKIQADIVATRSTLVNLMMSGIDSTKALTWIYAVNDQLFLEDDKKGTPFNNPSVMTGPNFEQLMTVRQKMVNGRFCFEWPKNSNEKYYTLVRHSCSLLNDSILVACEIDAVRPLEGIDLKPSLNETFGLDDPVKNLERYVEFKARVQWNSGLKNFHPALIQCQLAGTPTLVVGLKDKLKLTSVKEWDVNKVLSGGMKRLEKWFLDRWLIFLVRFIKGCILKKRNGKLQSFCFDVEGSKLVMRELTRPRLHFEAALTSDFLKWREEHPQRALDDQLAKLLGPLSIKDKTIVS</sequence>
<proteinExistence type="predicted"/>
<keyword evidence="2" id="KW-1185">Reference proteome</keyword>
<protein>
    <submittedName>
        <fullName evidence="1">Uncharacterized protein</fullName>
    </submittedName>
</protein>
<organism evidence="1 2">
    <name type="scientific">Naganishia cerealis</name>
    <dbReference type="NCBI Taxonomy" id="610337"/>
    <lineage>
        <taxon>Eukaryota</taxon>
        <taxon>Fungi</taxon>
        <taxon>Dikarya</taxon>
        <taxon>Basidiomycota</taxon>
        <taxon>Agaricomycotina</taxon>
        <taxon>Tremellomycetes</taxon>
        <taxon>Filobasidiales</taxon>
        <taxon>Filobasidiaceae</taxon>
        <taxon>Naganishia</taxon>
    </lineage>
</organism>
<dbReference type="EMBL" id="JASBWR010000071">
    <property type="protein sequence ID" value="KAJ9099080.1"/>
    <property type="molecule type" value="Genomic_DNA"/>
</dbReference>